<keyword evidence="5" id="KW-0560">Oxidoreductase</keyword>
<dbReference type="PANTHER" id="PTHR11082:SF25">
    <property type="entry name" value="DUS-LIKE FMN-BINDING DOMAIN-CONTAINING PROTEIN"/>
    <property type="match status" value="1"/>
</dbReference>
<evidence type="ECO:0000256" key="4">
    <source>
        <dbReference type="ARBA" id="ARBA00022694"/>
    </source>
</evidence>
<dbReference type="EMBL" id="BART01009002">
    <property type="protein sequence ID" value="GAG61246.1"/>
    <property type="molecule type" value="Genomic_DNA"/>
</dbReference>
<dbReference type="Gene3D" id="3.20.20.70">
    <property type="entry name" value="Aldolase class I"/>
    <property type="match status" value="1"/>
</dbReference>
<dbReference type="GO" id="GO:0017150">
    <property type="term" value="F:tRNA dihydrouridine synthase activity"/>
    <property type="evidence" value="ECO:0007669"/>
    <property type="project" value="InterPro"/>
</dbReference>
<evidence type="ECO:0000259" key="6">
    <source>
        <dbReference type="Pfam" id="PF01207"/>
    </source>
</evidence>
<dbReference type="InterPro" id="IPR018517">
    <property type="entry name" value="tRNA_hU_synthase_CS"/>
</dbReference>
<name>X1AMW1_9ZZZZ</name>
<comment type="caution">
    <text evidence="7">The sequence shown here is derived from an EMBL/GenBank/DDBJ whole genome shotgun (WGS) entry which is preliminary data.</text>
</comment>
<dbReference type="Pfam" id="PF01207">
    <property type="entry name" value="Dus"/>
    <property type="match status" value="1"/>
</dbReference>
<proteinExistence type="predicted"/>
<dbReference type="SUPFAM" id="SSF51395">
    <property type="entry name" value="FMN-linked oxidoreductases"/>
    <property type="match status" value="1"/>
</dbReference>
<comment type="cofactor">
    <cofactor evidence="1">
        <name>FMN</name>
        <dbReference type="ChEBI" id="CHEBI:58210"/>
    </cofactor>
</comment>
<keyword evidence="3" id="KW-0288">FMN</keyword>
<dbReference type="CDD" id="cd02801">
    <property type="entry name" value="DUS_like_FMN"/>
    <property type="match status" value="1"/>
</dbReference>
<accession>X1AMW1</accession>
<keyword evidence="4" id="KW-0819">tRNA processing</keyword>
<evidence type="ECO:0000256" key="1">
    <source>
        <dbReference type="ARBA" id="ARBA00001917"/>
    </source>
</evidence>
<reference evidence="7" key="1">
    <citation type="journal article" date="2014" name="Front. Microbiol.">
        <title>High frequency of phylogenetically diverse reductive dehalogenase-homologous genes in deep subseafloor sedimentary metagenomes.</title>
        <authorList>
            <person name="Kawai M."/>
            <person name="Futagami T."/>
            <person name="Toyoda A."/>
            <person name="Takaki Y."/>
            <person name="Nishi S."/>
            <person name="Hori S."/>
            <person name="Arai W."/>
            <person name="Tsubouchi T."/>
            <person name="Morono Y."/>
            <person name="Uchiyama I."/>
            <person name="Ito T."/>
            <person name="Fujiyama A."/>
            <person name="Inagaki F."/>
            <person name="Takami H."/>
        </authorList>
    </citation>
    <scope>NUCLEOTIDE SEQUENCE</scope>
    <source>
        <strain evidence="7">Expedition CK06-06</strain>
    </source>
</reference>
<organism evidence="7">
    <name type="scientific">marine sediment metagenome</name>
    <dbReference type="NCBI Taxonomy" id="412755"/>
    <lineage>
        <taxon>unclassified sequences</taxon>
        <taxon>metagenomes</taxon>
        <taxon>ecological metagenomes</taxon>
    </lineage>
</organism>
<dbReference type="InterPro" id="IPR035587">
    <property type="entry name" value="DUS-like_FMN-bd"/>
</dbReference>
<evidence type="ECO:0000256" key="5">
    <source>
        <dbReference type="ARBA" id="ARBA00023002"/>
    </source>
</evidence>
<keyword evidence="2" id="KW-0285">Flavoprotein</keyword>
<evidence type="ECO:0000256" key="3">
    <source>
        <dbReference type="ARBA" id="ARBA00022643"/>
    </source>
</evidence>
<protein>
    <recommendedName>
        <fullName evidence="6">DUS-like FMN-binding domain-containing protein</fullName>
    </recommendedName>
</protein>
<dbReference type="InterPro" id="IPR013785">
    <property type="entry name" value="Aldolase_TIM"/>
</dbReference>
<evidence type="ECO:0000313" key="7">
    <source>
        <dbReference type="EMBL" id="GAG61246.1"/>
    </source>
</evidence>
<dbReference type="GO" id="GO:0050660">
    <property type="term" value="F:flavin adenine dinucleotide binding"/>
    <property type="evidence" value="ECO:0007669"/>
    <property type="project" value="InterPro"/>
</dbReference>
<feature type="domain" description="DUS-like FMN-binding" evidence="6">
    <location>
        <begin position="11"/>
        <end position="151"/>
    </location>
</feature>
<evidence type="ECO:0000256" key="2">
    <source>
        <dbReference type="ARBA" id="ARBA00022630"/>
    </source>
</evidence>
<sequence length="172" mass="19649">MLYTKRVENSPNTVLMDLHKIEEERPISVQLIGSNVNALKNSIDFLESYKFDVLDINAGCPSRRAIKAQEGGYLLKDLDKLKELLNVAVKHSSRPVSLKIRLGFNNSNDIDKLTNVTNNSGIEFLTVHGRTVRGRFKDSTLNLDAIKKIKSYHVCKWNNYFYVYSILCHLDC</sequence>
<dbReference type="PANTHER" id="PTHR11082">
    <property type="entry name" value="TRNA-DIHYDROURIDINE SYNTHASE"/>
    <property type="match status" value="1"/>
</dbReference>
<dbReference type="PROSITE" id="PS01136">
    <property type="entry name" value="UPF0034"/>
    <property type="match status" value="1"/>
</dbReference>
<gene>
    <name evidence="7" type="ORF">S01H4_20081</name>
</gene>
<dbReference type="AlphaFoldDB" id="X1AMW1"/>